<dbReference type="PANTHER" id="PTHR24216:SF65">
    <property type="entry name" value="PAXILLIN-LIKE PROTEIN 1"/>
    <property type="match status" value="1"/>
</dbReference>
<reference evidence="3" key="1">
    <citation type="journal article" date="2020" name="Stud. Mycol.">
        <title>101 Dothideomycetes genomes: a test case for predicting lifestyles and emergence of pathogens.</title>
        <authorList>
            <person name="Haridas S."/>
            <person name="Albert R."/>
            <person name="Binder M."/>
            <person name="Bloem J."/>
            <person name="Labutti K."/>
            <person name="Salamov A."/>
            <person name="Andreopoulos B."/>
            <person name="Baker S."/>
            <person name="Barry K."/>
            <person name="Bills G."/>
            <person name="Bluhm B."/>
            <person name="Cannon C."/>
            <person name="Castanera R."/>
            <person name="Culley D."/>
            <person name="Daum C."/>
            <person name="Ezra D."/>
            <person name="Gonzalez J."/>
            <person name="Henrissat B."/>
            <person name="Kuo A."/>
            <person name="Liang C."/>
            <person name="Lipzen A."/>
            <person name="Lutzoni F."/>
            <person name="Magnuson J."/>
            <person name="Mondo S."/>
            <person name="Nolan M."/>
            <person name="Ohm R."/>
            <person name="Pangilinan J."/>
            <person name="Park H.-J."/>
            <person name="Ramirez L."/>
            <person name="Alfaro M."/>
            <person name="Sun H."/>
            <person name="Tritt A."/>
            <person name="Yoshinaga Y."/>
            <person name="Zwiers L.-H."/>
            <person name="Turgeon B."/>
            <person name="Goodwin S."/>
            <person name="Spatafora J."/>
            <person name="Crous P."/>
            <person name="Grigoriev I."/>
        </authorList>
    </citation>
    <scope>NUCLEOTIDE SEQUENCE</scope>
    <source>
        <strain evidence="3">CBS 121410</strain>
    </source>
</reference>
<comment type="caution">
    <text evidence="3">The sequence shown here is derived from an EMBL/GenBank/DDBJ whole genome shotgun (WGS) entry which is preliminary data.</text>
</comment>
<feature type="compositionally biased region" description="Low complexity" evidence="1">
    <location>
        <begin position="721"/>
        <end position="734"/>
    </location>
</feature>
<gene>
    <name evidence="3" type="ORF">K490DRAFT_52973</name>
</gene>
<evidence type="ECO:0000256" key="1">
    <source>
        <dbReference type="SAM" id="MobiDB-lite"/>
    </source>
</evidence>
<feature type="region of interest" description="Disordered" evidence="1">
    <location>
        <begin position="529"/>
        <end position="551"/>
    </location>
</feature>
<evidence type="ECO:0000256" key="2">
    <source>
        <dbReference type="SAM" id="Phobius"/>
    </source>
</evidence>
<protein>
    <submittedName>
        <fullName evidence="3">Uncharacterized protein</fullName>
    </submittedName>
</protein>
<feature type="compositionally biased region" description="Basic and acidic residues" evidence="1">
    <location>
        <begin position="9"/>
        <end position="27"/>
    </location>
</feature>
<feature type="compositionally biased region" description="Pro residues" evidence="1">
    <location>
        <begin position="675"/>
        <end position="688"/>
    </location>
</feature>
<feature type="compositionally biased region" description="Low complexity" evidence="1">
    <location>
        <begin position="461"/>
        <end position="482"/>
    </location>
</feature>
<organism evidence="3 4">
    <name type="scientific">Saccharata proteae CBS 121410</name>
    <dbReference type="NCBI Taxonomy" id="1314787"/>
    <lineage>
        <taxon>Eukaryota</taxon>
        <taxon>Fungi</taxon>
        <taxon>Dikarya</taxon>
        <taxon>Ascomycota</taxon>
        <taxon>Pezizomycotina</taxon>
        <taxon>Dothideomycetes</taxon>
        <taxon>Dothideomycetes incertae sedis</taxon>
        <taxon>Botryosphaeriales</taxon>
        <taxon>Saccharataceae</taxon>
        <taxon>Saccharata</taxon>
    </lineage>
</organism>
<evidence type="ECO:0000313" key="4">
    <source>
        <dbReference type="Proteomes" id="UP000799776"/>
    </source>
</evidence>
<keyword evidence="2" id="KW-0472">Membrane</keyword>
<feature type="transmembrane region" description="Helical" evidence="2">
    <location>
        <begin position="553"/>
        <end position="575"/>
    </location>
</feature>
<dbReference type="PANTHER" id="PTHR24216">
    <property type="entry name" value="PAXILLIN-RELATED"/>
    <property type="match status" value="1"/>
</dbReference>
<feature type="compositionally biased region" description="Low complexity" evidence="1">
    <location>
        <begin position="532"/>
        <end position="551"/>
    </location>
</feature>
<proteinExistence type="predicted"/>
<sequence>MGKTAAACKETERMSPKSCEADGRRNQDQVQFSPASVGGMGVECGCCVQTFGVQASSPSAKHAFSGHPMVRAATARGFSCNATVTKAQMIEVEDGSLERDEGIAGFPAKAFAVDQAGMQATLLRTLRLLAVSAIDKGILVYSTFRNTGTRNVLVERYINHFSVNSSISSSPLSSTAAASSQWSSAVLDAVTPSDSAVTSPQPLTPTPTQPLSTHLSSENTAAGATPVSSSTFNVVANVFNVFHVFSCIFNNSFHTIAIEHSAFSYTLCFFTTLIFRHDFRHGCCCFFKLASDPNGDAEFRYNVHSHTIVFIQAQLSYTSPPCIYANRILGVADHVVGCNAPGCFDRFCFSFFRRLAVLRSNIDKYPVVGCLNNVYSLWFQCPYSKFVTVFLEFRHDRRDCVRWYSHHTGGNDQRQIYPVVNDGQQQSFRECMPNSFNTPAPTGAIMTPSGIATPGSSSTMTGSLTEASSPSSTVSLPTPDSTTISDCGWPPLPELGVSQIFDKQYLRAIFLNPKLYDYPDVIFNRPTSIPATTSPAQSDQPSPSDTPLSSGQVAGIAVASSSAALIAAVAGLFLYRRHSQVKRTPKRPSVYPEVAYLYDPPMPPRPGMTTGNMPGPRPNSPTMPTSYSASRGIALTIGASDPDLTRSTNRDTSLTVNPNDPYERESLMHGNTPTLPTPTVPFPPPIASPPMVQMSLFPPLTQPAHPNPHEYRRPAPPPPSLQQQAVQHQQYQNYQPPPPSTAAPSADPFDPTHNADSRPTTDILTHDFAFADPTTAEGASLWDEIDLYADFPAPPVFGDLDGRLSVRNGAATPTSMTGSGRSSELDFADPRLIGQHF</sequence>
<feature type="region of interest" description="Disordered" evidence="1">
    <location>
        <begin position="1"/>
        <end position="27"/>
    </location>
</feature>
<keyword evidence="2" id="KW-1133">Transmembrane helix</keyword>
<dbReference type="EMBL" id="ML978711">
    <property type="protein sequence ID" value="KAF2091788.1"/>
    <property type="molecule type" value="Genomic_DNA"/>
</dbReference>
<keyword evidence="2" id="KW-0812">Transmembrane</keyword>
<feature type="compositionally biased region" description="Polar residues" evidence="1">
    <location>
        <begin position="811"/>
        <end position="822"/>
    </location>
</feature>
<feature type="region of interest" description="Disordered" evidence="1">
    <location>
        <begin position="811"/>
        <end position="837"/>
    </location>
</feature>
<dbReference type="Proteomes" id="UP000799776">
    <property type="component" value="Unassembled WGS sequence"/>
</dbReference>
<keyword evidence="4" id="KW-1185">Reference proteome</keyword>
<feature type="compositionally biased region" description="Polar residues" evidence="1">
    <location>
        <begin position="645"/>
        <end position="658"/>
    </location>
</feature>
<feature type="compositionally biased region" description="Low complexity" evidence="1">
    <location>
        <begin position="742"/>
        <end position="752"/>
    </location>
</feature>
<dbReference type="AlphaFoldDB" id="A0A9P4I1J2"/>
<name>A0A9P4I1J2_9PEZI</name>
<feature type="region of interest" description="Disordered" evidence="1">
    <location>
        <begin position="193"/>
        <end position="222"/>
    </location>
</feature>
<feature type="region of interest" description="Disordered" evidence="1">
    <location>
        <begin position="639"/>
        <end position="760"/>
    </location>
</feature>
<evidence type="ECO:0000313" key="3">
    <source>
        <dbReference type="EMBL" id="KAF2091788.1"/>
    </source>
</evidence>
<accession>A0A9P4I1J2</accession>
<feature type="region of interest" description="Disordered" evidence="1">
    <location>
        <begin position="452"/>
        <end position="482"/>
    </location>
</feature>